<evidence type="ECO:0000313" key="2">
    <source>
        <dbReference type="Proteomes" id="UP000327085"/>
    </source>
</evidence>
<evidence type="ECO:0000313" key="1">
    <source>
        <dbReference type="EMBL" id="VVA40995.1"/>
    </source>
</evidence>
<protein>
    <submittedName>
        <fullName evidence="1">PREDICTED: PRUPE_1G263200</fullName>
    </submittedName>
</protein>
<sequence>MVGDSLPRVFGEDCLAWWLCRGSCFAGGLVWFLHWFVVLGSYVVVWLCGSAAFMVTWWILNASVAIFVPISSGTFVVGIWDPGGDRAFTVVEPYFAEFTEYVMEANLKGSPNSPDVFTGTFVGLVSNKRSYYDALLLEVCTKRLILITPALSVMVLD</sequence>
<dbReference type="Gramene" id="VVA40995">
    <property type="protein sequence ID" value="VVA40995"/>
    <property type="gene ID" value="Prudul26B010344"/>
</dbReference>
<dbReference type="AlphaFoldDB" id="A0A5E4GM81"/>
<gene>
    <name evidence="1" type="ORF">ALMOND_2B010344</name>
</gene>
<reference evidence="2" key="1">
    <citation type="journal article" date="2020" name="Plant J.">
        <title>Transposons played a major role in the diversification between the closely related almond and peach genomes: results from the almond genome sequence.</title>
        <authorList>
            <person name="Alioto T."/>
            <person name="Alexiou K.G."/>
            <person name="Bardil A."/>
            <person name="Barteri F."/>
            <person name="Castanera R."/>
            <person name="Cruz F."/>
            <person name="Dhingra A."/>
            <person name="Duval H."/>
            <person name="Fernandez I Marti A."/>
            <person name="Frias L."/>
            <person name="Galan B."/>
            <person name="Garcia J.L."/>
            <person name="Howad W."/>
            <person name="Gomez-Garrido J."/>
            <person name="Gut M."/>
            <person name="Julca I."/>
            <person name="Morata J."/>
            <person name="Puigdomenech P."/>
            <person name="Ribeca P."/>
            <person name="Rubio Cabetas M.J."/>
            <person name="Vlasova A."/>
            <person name="Wirthensohn M."/>
            <person name="Garcia-Mas J."/>
            <person name="Gabaldon T."/>
            <person name="Casacuberta J.M."/>
            <person name="Arus P."/>
        </authorList>
    </citation>
    <scope>NUCLEOTIDE SEQUENCE [LARGE SCALE GENOMIC DNA]</scope>
    <source>
        <strain evidence="2">cv. Texas</strain>
    </source>
</reference>
<dbReference type="Proteomes" id="UP000327085">
    <property type="component" value="Unassembled WGS sequence"/>
</dbReference>
<organism evidence="1 2">
    <name type="scientific">Prunus dulcis</name>
    <name type="common">Almond</name>
    <name type="synonym">Amygdalus dulcis</name>
    <dbReference type="NCBI Taxonomy" id="3755"/>
    <lineage>
        <taxon>Eukaryota</taxon>
        <taxon>Viridiplantae</taxon>
        <taxon>Streptophyta</taxon>
        <taxon>Embryophyta</taxon>
        <taxon>Tracheophyta</taxon>
        <taxon>Spermatophyta</taxon>
        <taxon>Magnoliopsida</taxon>
        <taxon>eudicotyledons</taxon>
        <taxon>Gunneridae</taxon>
        <taxon>Pentapetalae</taxon>
        <taxon>rosids</taxon>
        <taxon>fabids</taxon>
        <taxon>Rosales</taxon>
        <taxon>Rosaceae</taxon>
        <taxon>Amygdaloideae</taxon>
        <taxon>Amygdaleae</taxon>
        <taxon>Prunus</taxon>
    </lineage>
</organism>
<dbReference type="InParanoid" id="A0A5E4GM81"/>
<dbReference type="EMBL" id="CABIKO010001137">
    <property type="protein sequence ID" value="VVA40995.1"/>
    <property type="molecule type" value="Genomic_DNA"/>
</dbReference>
<name>A0A5E4GM81_PRUDU</name>
<proteinExistence type="predicted"/>
<accession>A0A5E4GM81</accession>